<dbReference type="VEuPathDB" id="TriTrypDB:TcCLB.509793.69"/>
<evidence type="ECO:0000313" key="3">
    <source>
        <dbReference type="Proteomes" id="UP000246078"/>
    </source>
</evidence>
<dbReference type="EMBL" id="PRFC01000033">
    <property type="protein sequence ID" value="PWV14857.1"/>
    <property type="molecule type" value="Genomic_DNA"/>
</dbReference>
<sequence length="1613" mass="180272">MMRRTFICISVNKIPFVLCGSRYAPLLNQMGAQGRDIKREFLQASLFLPIVGVEEDSLALSKVGMRKRQKKKAFDALVHWCATHQQSAAKAFLLEDASDKTVPSVCSSPSLESNKAALQWLQESSDSLTCGQSLLVCGFVSEVLLCRLDAAAAAGQRGEGTVTVTNPLLQEQVRAFTNRIVTLLRRAIESDKLEMQPLAILMGCAYGLHRLSYVESPFLGEAEKVLLKIPPALMFAILRQLRGDELRKLFQLEEQVAVNVCLTFLLLANEERRQAFLSGGDTVIVNAVLRRLLRSIVPLLKQLDETNEESLLGLANDVSSKGSSSSPSDLQGEVAYSPSMEECAVIMQNIAFSSMTSRLEMLSYLLRIRRKPAHYTRHELQMLPVLLQTASNIRTAEARSLCTKIIAEVPIPADDPVLVAHLLSFASSNRVRYLNCLETVATENLSEEDALHIIFWAGAHLRLETLQRLTAFILGKETGAKSSSTSSSKLVLNGAIECIVRTFLTRLMGSTPGAERDVIQNYLTELVDRVNWAGSTLPASVKLALERLTLLKELSNCGFSIHAPEVVMTLGEKALDLESGCSMASTLKCVTEALPLLPDVERRRKLVECMISYSGTRSTSSIIRFVAFLAPLSVAHGLSNSELVQLLLKLQTLNPLKLRQNFIEGLPRGGDDAFTLFVINAMNYLLASGEWRTSTDRIRETVTPWIHEYLNHVMNLSRRQKMKSELIHVECKEENSALHEGDVEATVPDGPTPERLEEVFSCLLRAGVKLPDFFAPELTARVRTTEDEGTPPSGETGRKPHFPPPGHFVFCTKLDIAMESPLSVELLEYLLTTCDCRILNFVITAFLVSAKAKSLESQLIVLTNLRLVCRALNLLLQRIDEIGYELSTAFYPSSVSSVVANTVRFVVGFLTKQERNQRTIESLRKLHSEEEKESMADNDGKLLIEVTHVENLLLRLLTYLSSAHTKDIGLLLLDRLTLLAPAAADYLMLRLQNQLGKFTQVELFYLVRKYPPAQDLVMNELQKYDIALSVDLNDFVRVARSLPVAVNTMVIEAHLPNLNFQWCTRLLSALAVRHESLPMNLLVSMLGKLEEEAGNATVMDRNVALVVLQKYLHYENFPTDDKELPHRRRRVEQCCDRLLVLEEIESLDSLSGFLLDFPGVLLDVVGDAIKERVFSAVLPGLLADLDGLLTLCRLLQKHKLLNDKMKLEITESFFGKLSRAENNDEKLLSSPVSYPLGNVLALALLLSEGASQKASLCSKEGLGTDGAIHHQIAPRVLQVVRERYSSLPERLVILSTLVEQKDMAGFAHTHAVVAEEVCTELIKECDKMTSSEFSRLLQCISRLKFWHLVKLDNSQFGNVFQRTCREADAHSRCVAFRALSSDLELFCHYESFMMSLLGEVVNVMSHEDMEMVLSAVLALQLTEALESLLDAIGTRVLSMVDQCRRSTLIRVLQCHAAFGLRDDVLVLRLLTTLEEQCSREIRLDISQVLTLLQATVDLDFPIPSKLAVNCFVCLEHHVDRMTMAQLGHAARLAVEVEMGYTASVHAVAMRALEHREALRTNATFRESVELLCDEFSVEIPWHMRPTVLRKRYQEERLNDYINKRRLASSNGLN</sequence>
<evidence type="ECO:0000256" key="1">
    <source>
        <dbReference type="SAM" id="MobiDB-lite"/>
    </source>
</evidence>
<dbReference type="VEuPathDB" id="TriTrypDB:TCDM_03490"/>
<dbReference type="VEuPathDB" id="TriTrypDB:BCY84_11269"/>
<feature type="region of interest" description="Disordered" evidence="1">
    <location>
        <begin position="781"/>
        <end position="802"/>
    </location>
</feature>
<dbReference type="VEuPathDB" id="TriTrypDB:TCSYLVIO_004688"/>
<dbReference type="VEuPathDB" id="TriTrypDB:Tc_MARK_3474"/>
<dbReference type="Proteomes" id="UP000246078">
    <property type="component" value="Unassembled WGS sequence"/>
</dbReference>
<evidence type="ECO:0000313" key="2">
    <source>
        <dbReference type="EMBL" id="PWV14857.1"/>
    </source>
</evidence>
<dbReference type="VEuPathDB" id="TriTrypDB:TcG_04202"/>
<comment type="caution">
    <text evidence="2">The sequence shown here is derived from an EMBL/GenBank/DDBJ whole genome shotgun (WGS) entry which is preliminary data.</text>
</comment>
<dbReference type="VEuPathDB" id="TriTrypDB:TcCL_ESM01553"/>
<organism evidence="2 3">
    <name type="scientific">Trypanosoma cruzi</name>
    <dbReference type="NCBI Taxonomy" id="5693"/>
    <lineage>
        <taxon>Eukaryota</taxon>
        <taxon>Discoba</taxon>
        <taxon>Euglenozoa</taxon>
        <taxon>Kinetoplastea</taxon>
        <taxon>Metakinetoplastina</taxon>
        <taxon>Trypanosomatida</taxon>
        <taxon>Trypanosomatidae</taxon>
        <taxon>Trypanosoma</taxon>
        <taxon>Schizotrypanum</taxon>
    </lineage>
</organism>
<dbReference type="VEuPathDB" id="TriTrypDB:TcCLB.508719.9"/>
<dbReference type="VEuPathDB" id="TriTrypDB:C4B63_14g75"/>
<accession>A0A2V2X245</accession>
<name>A0A2V2X245_TRYCR</name>
<dbReference type="VEuPathDB" id="TriTrypDB:TcCL_ESM12237"/>
<dbReference type="CDD" id="cd23515">
    <property type="entry name" value="MPSS2"/>
    <property type="match status" value="1"/>
</dbReference>
<gene>
    <name evidence="2" type="ORF">C3747_33g121</name>
</gene>
<proteinExistence type="predicted"/>
<dbReference type="VEuPathDB" id="TriTrypDB:TcCLB.504171.10"/>
<reference evidence="2 3" key="1">
    <citation type="journal article" date="2018" name="Microb. Genom.">
        <title>Expanding an expanded genome: long-read sequencing of Trypanosoma cruzi.</title>
        <authorList>
            <person name="Berna L."/>
            <person name="Rodriguez M."/>
            <person name="Chiribao M.L."/>
            <person name="Parodi-Talice A."/>
            <person name="Pita S."/>
            <person name="Rijo G."/>
            <person name="Alvarez-Valin F."/>
            <person name="Robello C."/>
        </authorList>
    </citation>
    <scope>NUCLEOTIDE SEQUENCE [LARGE SCALE GENOMIC DNA]</scope>
    <source>
        <strain evidence="2 3">TCC</strain>
    </source>
</reference>
<dbReference type="VEuPathDB" id="TriTrypDB:C3747_33g121"/>
<protein>
    <submittedName>
        <fullName evidence="2">Uncharacterized protein</fullName>
    </submittedName>
</protein>
<dbReference type="VEuPathDB" id="TriTrypDB:ECC02_000510"/>
<dbReference type="VEuPathDB" id="TriTrypDB:TcBrA4_0013320"/>
<dbReference type="VEuPathDB" id="TriTrypDB:TcCLB.509795.10"/>